<proteinExistence type="predicted"/>
<reference evidence="1" key="1">
    <citation type="submission" date="2023-06" db="EMBL/GenBank/DDBJ databases">
        <authorList>
            <consortium name="Lawrence Berkeley National Laboratory"/>
            <person name="Ahrendt S."/>
            <person name="Sahu N."/>
            <person name="Indic B."/>
            <person name="Wong-Bajracharya J."/>
            <person name="Merenyi Z."/>
            <person name="Ke H.-M."/>
            <person name="Monk M."/>
            <person name="Kocsube S."/>
            <person name="Drula E."/>
            <person name="Lipzen A."/>
            <person name="Balint B."/>
            <person name="Henrissat B."/>
            <person name="Andreopoulos B."/>
            <person name="Martin F.M."/>
            <person name="Harder C.B."/>
            <person name="Rigling D."/>
            <person name="Ford K.L."/>
            <person name="Foster G.D."/>
            <person name="Pangilinan J."/>
            <person name="Papanicolaou A."/>
            <person name="Barry K."/>
            <person name="LaButti K."/>
            <person name="Viragh M."/>
            <person name="Koriabine M."/>
            <person name="Yan M."/>
            <person name="Riley R."/>
            <person name="Champramary S."/>
            <person name="Plett K.L."/>
            <person name="Tsai I.J."/>
            <person name="Slot J."/>
            <person name="Sipos G."/>
            <person name="Plett J."/>
            <person name="Nagy L.G."/>
            <person name="Grigoriev I.V."/>
        </authorList>
    </citation>
    <scope>NUCLEOTIDE SEQUENCE</scope>
    <source>
        <strain evidence="1">ICMP 16352</strain>
    </source>
</reference>
<evidence type="ECO:0000313" key="2">
    <source>
        <dbReference type="Proteomes" id="UP001175227"/>
    </source>
</evidence>
<gene>
    <name evidence="1" type="ORF">IW261DRAFT_1483321</name>
</gene>
<keyword evidence="2" id="KW-1185">Reference proteome</keyword>
<name>A0AA39P6B3_9AGAR</name>
<sequence length="204" mass="22896">MVPDNLLKSLAPSNQRSWHKLVLWYKGFTVHRLTVTGSLKGSVKVPFDEWYGSYPDLGPFSSAIFVAGPVVSQSLPLLLNTIGQVSSRSLHGGQVLCDEVNAPKQYPPGPPMKRLDISLFDALLRVPLVKHIFWQHLNKIEHADLDIPSQNRPPSPFGFESLNVYNGRPDFSGQRTVVCPLLLAVRRALPVHVDQLFDYPHTRR</sequence>
<organism evidence="1 2">
    <name type="scientific">Armillaria novae-zelandiae</name>
    <dbReference type="NCBI Taxonomy" id="153914"/>
    <lineage>
        <taxon>Eukaryota</taxon>
        <taxon>Fungi</taxon>
        <taxon>Dikarya</taxon>
        <taxon>Basidiomycota</taxon>
        <taxon>Agaricomycotina</taxon>
        <taxon>Agaricomycetes</taxon>
        <taxon>Agaricomycetidae</taxon>
        <taxon>Agaricales</taxon>
        <taxon>Marasmiineae</taxon>
        <taxon>Physalacriaceae</taxon>
        <taxon>Armillaria</taxon>
    </lineage>
</organism>
<dbReference type="EMBL" id="JAUEPR010000014">
    <property type="protein sequence ID" value="KAK0478398.1"/>
    <property type="molecule type" value="Genomic_DNA"/>
</dbReference>
<protein>
    <submittedName>
        <fullName evidence="1">Uncharacterized protein</fullName>
    </submittedName>
</protein>
<evidence type="ECO:0000313" key="1">
    <source>
        <dbReference type="EMBL" id="KAK0478398.1"/>
    </source>
</evidence>
<accession>A0AA39P6B3</accession>
<comment type="caution">
    <text evidence="1">The sequence shown here is derived from an EMBL/GenBank/DDBJ whole genome shotgun (WGS) entry which is preliminary data.</text>
</comment>
<dbReference type="AlphaFoldDB" id="A0AA39P6B3"/>
<dbReference type="Proteomes" id="UP001175227">
    <property type="component" value="Unassembled WGS sequence"/>
</dbReference>